<reference evidence="1 2" key="1">
    <citation type="submission" date="2018-06" db="EMBL/GenBank/DDBJ databases">
        <title>Lujinxingia sediminis gen. nov. sp. nov., a new facultative anaerobic member of the class Deltaproteobacteria, and proposal of Lujinxingaceae fam. nov.</title>
        <authorList>
            <person name="Guo L.-Y."/>
            <person name="Li C.-M."/>
            <person name="Wang S."/>
            <person name="Du Z.-J."/>
        </authorList>
    </citation>
    <scope>NUCLEOTIDE SEQUENCE [LARGE SCALE GENOMIC DNA]</scope>
    <source>
        <strain evidence="1 2">FA350</strain>
    </source>
</reference>
<dbReference type="AlphaFoldDB" id="A0A2Z4FQR1"/>
<dbReference type="REBASE" id="254191">
    <property type="entry name" value="BseFA350McrBCP"/>
</dbReference>
<name>A0A2Z4FQR1_9DELT</name>
<dbReference type="KEGG" id="bsed:DN745_17390"/>
<dbReference type="GO" id="GO:0009307">
    <property type="term" value="P:DNA restriction-modification system"/>
    <property type="evidence" value="ECO:0007669"/>
    <property type="project" value="InterPro"/>
</dbReference>
<dbReference type="PANTHER" id="PTHR38733:SF1">
    <property type="entry name" value="TYPE IV METHYL-DIRECTED RESTRICTION ENZYME ECOKMCRBC"/>
    <property type="match status" value="1"/>
</dbReference>
<dbReference type="PANTHER" id="PTHR38733">
    <property type="entry name" value="PROTEIN MCRC"/>
    <property type="match status" value="1"/>
</dbReference>
<organism evidence="1 2">
    <name type="scientific">Bradymonas sediminis</name>
    <dbReference type="NCBI Taxonomy" id="1548548"/>
    <lineage>
        <taxon>Bacteria</taxon>
        <taxon>Deltaproteobacteria</taxon>
        <taxon>Bradymonadales</taxon>
        <taxon>Bradymonadaceae</taxon>
        <taxon>Bradymonas</taxon>
    </lineage>
</organism>
<proteinExistence type="predicted"/>
<gene>
    <name evidence="1" type="ORF">DN745_17390</name>
</gene>
<dbReference type="EMBL" id="CP030032">
    <property type="protein sequence ID" value="AWV91004.1"/>
    <property type="molecule type" value="Genomic_DNA"/>
</dbReference>
<protein>
    <submittedName>
        <fullName evidence="1">Uncharacterized protein</fullName>
    </submittedName>
</protein>
<evidence type="ECO:0000313" key="2">
    <source>
        <dbReference type="Proteomes" id="UP000249799"/>
    </source>
</evidence>
<accession>A0A2Z4FQR1</accession>
<dbReference type="Proteomes" id="UP000249799">
    <property type="component" value="Chromosome"/>
</dbReference>
<dbReference type="OrthoDB" id="307209at2"/>
<keyword evidence="2" id="KW-1185">Reference proteome</keyword>
<evidence type="ECO:0000313" key="1">
    <source>
        <dbReference type="EMBL" id="AWV91004.1"/>
    </source>
</evidence>
<sequence length="343" mass="39987">MSIPVQNIYYMLSYAWNELELAERADVESLESSDLANLFARVLIEGTSRLLRRGLDTAYQTYSQEIPGVRGQIDFNTSLRKMLFEQGRAQCRLDERTPNVLHNQLLKSTLIQLGRLGSIDRNLRDRIRQQVRHFRGVGALPHLSPGLFRRVQFHRNNRIYRHLLNICELIARNLLVSEESGEVWFRDVVRDDGKMPYLFEKFVRNFYTRELSGFGVGAEKINWNATSADEIAERFLPEMRTDITIRGNERVTLIDTKFSKNTLQKGRFGESVKSGDLYQLFAYLKNFEATKSYEGELEGILLYPVVDQEYRLEYRMGDHRVRVCTVDLARPWREVHAELLGIV</sequence>
<dbReference type="Pfam" id="PF10117">
    <property type="entry name" value="McrBC"/>
    <property type="match status" value="1"/>
</dbReference>
<dbReference type="InterPro" id="IPR019292">
    <property type="entry name" value="McrC"/>
</dbReference>
<dbReference type="RefSeq" id="WP_111336863.1">
    <property type="nucleotide sequence ID" value="NZ_CP030032.1"/>
</dbReference>
<dbReference type="InterPro" id="IPR014407">
    <property type="entry name" value="McrC_bac"/>
</dbReference>
<dbReference type="PIRSF" id="PIRSF003109">
    <property type="entry name" value="McrC"/>
    <property type="match status" value="1"/>
</dbReference>